<evidence type="ECO:0000313" key="2">
    <source>
        <dbReference type="EMBL" id="RDV13978.1"/>
    </source>
</evidence>
<dbReference type="InterPro" id="IPR014914">
    <property type="entry name" value="RES_dom"/>
</dbReference>
<proteinExistence type="predicted"/>
<dbReference type="Proteomes" id="UP000256708">
    <property type="component" value="Unassembled WGS sequence"/>
</dbReference>
<accession>A0A3D8L9D5</accession>
<comment type="caution">
    <text evidence="2">The sequence shown here is derived from an EMBL/GenBank/DDBJ whole genome shotgun (WGS) entry which is preliminary data.</text>
</comment>
<evidence type="ECO:0000259" key="1">
    <source>
        <dbReference type="SMART" id="SM00953"/>
    </source>
</evidence>
<dbReference type="AlphaFoldDB" id="A0A3D8L9D5"/>
<sequence length="155" mass="17274">MIVYRLSRGKFRNDLSGRGAELAGGRWNSKGIAILYTSESIALCTVEIAVHMPLGIVPADYYLVRIHIPDDAPIKELATEELPTDWKSFPHANSTQEIGDAFVLESEHLVLKVPSATVQGTYNYLVNPRHADFGKVATIEAVPFEFDKRLFVKET</sequence>
<organism evidence="2 3">
    <name type="scientific">Pontibacter diazotrophicus</name>
    <dbReference type="NCBI Taxonomy" id="1400979"/>
    <lineage>
        <taxon>Bacteria</taxon>
        <taxon>Pseudomonadati</taxon>
        <taxon>Bacteroidota</taxon>
        <taxon>Cytophagia</taxon>
        <taxon>Cytophagales</taxon>
        <taxon>Hymenobacteraceae</taxon>
        <taxon>Pontibacter</taxon>
    </lineage>
</organism>
<name>A0A3D8L9D5_9BACT</name>
<dbReference type="SMART" id="SM00953">
    <property type="entry name" value="RES"/>
    <property type="match status" value="1"/>
</dbReference>
<evidence type="ECO:0000313" key="3">
    <source>
        <dbReference type="Proteomes" id="UP000256708"/>
    </source>
</evidence>
<keyword evidence="3" id="KW-1185">Reference proteome</keyword>
<dbReference type="OrthoDB" id="9789501at2"/>
<feature type="domain" description="RES" evidence="1">
    <location>
        <begin position="14"/>
        <end position="140"/>
    </location>
</feature>
<reference evidence="3" key="1">
    <citation type="submission" date="2018-08" db="EMBL/GenBank/DDBJ databases">
        <authorList>
            <person name="Liu Z.-W."/>
            <person name="Du Z.-J."/>
        </authorList>
    </citation>
    <scope>NUCLEOTIDE SEQUENCE [LARGE SCALE GENOMIC DNA]</scope>
    <source>
        <strain evidence="3">H4X</strain>
    </source>
</reference>
<gene>
    <name evidence="2" type="ORF">DXT99_16900</name>
</gene>
<dbReference type="EMBL" id="QRGR01000019">
    <property type="protein sequence ID" value="RDV13978.1"/>
    <property type="molecule type" value="Genomic_DNA"/>
</dbReference>
<dbReference type="RefSeq" id="WP_115566757.1">
    <property type="nucleotide sequence ID" value="NZ_QRGR01000019.1"/>
</dbReference>
<dbReference type="Pfam" id="PF08808">
    <property type="entry name" value="RES"/>
    <property type="match status" value="1"/>
</dbReference>
<protein>
    <submittedName>
        <fullName evidence="2">RES domain-containing protein</fullName>
    </submittedName>
</protein>